<evidence type="ECO:0000313" key="10">
    <source>
        <dbReference type="EMBL" id="OIR00980.1"/>
    </source>
</evidence>
<dbReference type="Pfam" id="PF00482">
    <property type="entry name" value="T2SSF"/>
    <property type="match status" value="2"/>
</dbReference>
<protein>
    <submittedName>
        <fullName evidence="10">Type II secretion system protein F</fullName>
    </submittedName>
</protein>
<feature type="transmembrane region" description="Helical" evidence="8">
    <location>
        <begin position="217"/>
        <end position="239"/>
    </location>
</feature>
<evidence type="ECO:0000256" key="8">
    <source>
        <dbReference type="SAM" id="Phobius"/>
    </source>
</evidence>
<dbReference type="GO" id="GO:0005886">
    <property type="term" value="C:plasma membrane"/>
    <property type="evidence" value="ECO:0007669"/>
    <property type="project" value="UniProtKB-SubCell"/>
</dbReference>
<feature type="transmembrane region" description="Helical" evidence="8">
    <location>
        <begin position="377"/>
        <end position="398"/>
    </location>
</feature>
<feature type="transmembrane region" description="Helical" evidence="8">
    <location>
        <begin position="173"/>
        <end position="197"/>
    </location>
</feature>
<keyword evidence="6 8" id="KW-1133">Transmembrane helix</keyword>
<name>A0A1J5SGY8_9ZZZZ</name>
<evidence type="ECO:0000259" key="9">
    <source>
        <dbReference type="Pfam" id="PF00482"/>
    </source>
</evidence>
<dbReference type="InterPro" id="IPR018076">
    <property type="entry name" value="T2SS_GspF_dom"/>
</dbReference>
<sequence length="408" mass="44774">MPFFSYKGRDSKGALVQGVLEGADSSALANQLASLNITPIEINPRATPAAESNFSINLFEEKIETIDIMLFSRQMYTLLKAGIPIMSAFNGLQASTQNKALAAVIGNLRESLGSGRELSAALSLHPKVFTSFYINMVRVGETTGMLETVFLRLFDHLEFEKFMRDQIKAALRYPSFVVAAMGIAIVIVNLFVIPAFAKVFQGFGAELPLMTRILLGFSHFMEAAWPYMIAGGIGAVFLFRSYTSTTTGKYNWDKFKLNTPIAGKIIHKGSMARFARSFALASKSGVPITNGLNLVAQTTDNDYIARKIDLMREGVERGESILRTATNSGVFNPVVLQMIAVGEETGALDDLMEEVADMYQRDVEYEIKTLGAQIEPILIVFLGVMVLILALGIFLPIWDLGRVALHKG</sequence>
<dbReference type="PANTHER" id="PTHR30012">
    <property type="entry name" value="GENERAL SECRETION PATHWAY PROTEIN"/>
    <property type="match status" value="1"/>
</dbReference>
<organism evidence="10">
    <name type="scientific">mine drainage metagenome</name>
    <dbReference type="NCBI Taxonomy" id="410659"/>
    <lineage>
        <taxon>unclassified sequences</taxon>
        <taxon>metagenomes</taxon>
        <taxon>ecological metagenomes</taxon>
    </lineage>
</organism>
<comment type="similarity">
    <text evidence="2">Belongs to the GSP F family.</text>
</comment>
<comment type="caution">
    <text evidence="10">The sequence shown here is derived from an EMBL/GenBank/DDBJ whole genome shotgun (WGS) entry which is preliminary data.</text>
</comment>
<dbReference type="InterPro" id="IPR003004">
    <property type="entry name" value="GspF/PilC"/>
</dbReference>
<keyword evidence="3" id="KW-1003">Cell membrane</keyword>
<gene>
    <name evidence="10" type="primary">epsF_18</name>
    <name evidence="10" type="ORF">GALL_169440</name>
</gene>
<evidence type="ECO:0000256" key="3">
    <source>
        <dbReference type="ARBA" id="ARBA00022475"/>
    </source>
</evidence>
<comment type="subcellular location">
    <subcellularLocation>
        <location evidence="1">Cell inner membrane</location>
        <topology evidence="1">Multi-pass membrane protein</topology>
    </subcellularLocation>
</comment>
<keyword evidence="4" id="KW-0997">Cell inner membrane</keyword>
<dbReference type="GO" id="GO:0015628">
    <property type="term" value="P:protein secretion by the type II secretion system"/>
    <property type="evidence" value="ECO:0007669"/>
    <property type="project" value="TreeGrafter"/>
</dbReference>
<dbReference type="FunFam" id="1.20.81.30:FF:000001">
    <property type="entry name" value="Type II secretion system protein F"/>
    <property type="match status" value="2"/>
</dbReference>
<evidence type="ECO:0000256" key="7">
    <source>
        <dbReference type="ARBA" id="ARBA00023136"/>
    </source>
</evidence>
<evidence type="ECO:0000256" key="5">
    <source>
        <dbReference type="ARBA" id="ARBA00022692"/>
    </source>
</evidence>
<evidence type="ECO:0000256" key="1">
    <source>
        <dbReference type="ARBA" id="ARBA00004429"/>
    </source>
</evidence>
<feature type="domain" description="Type II secretion system protein GspF" evidence="9">
    <location>
        <begin position="71"/>
        <end position="194"/>
    </location>
</feature>
<dbReference type="EMBL" id="MLJW01000089">
    <property type="protein sequence ID" value="OIR00980.1"/>
    <property type="molecule type" value="Genomic_DNA"/>
</dbReference>
<evidence type="ECO:0000256" key="4">
    <source>
        <dbReference type="ARBA" id="ARBA00022519"/>
    </source>
</evidence>
<evidence type="ECO:0000256" key="2">
    <source>
        <dbReference type="ARBA" id="ARBA00005745"/>
    </source>
</evidence>
<dbReference type="Gene3D" id="1.20.81.30">
    <property type="entry name" value="Type II secretion system (T2SS), domain F"/>
    <property type="match status" value="2"/>
</dbReference>
<keyword evidence="5 8" id="KW-0812">Transmembrane</keyword>
<accession>A0A1J5SGY8</accession>
<dbReference type="PANTHER" id="PTHR30012:SF4">
    <property type="entry name" value="MSHA BIOGENESIS PROTEIN MSHG"/>
    <property type="match status" value="1"/>
</dbReference>
<reference evidence="10" key="1">
    <citation type="submission" date="2016-10" db="EMBL/GenBank/DDBJ databases">
        <title>Sequence of Gallionella enrichment culture.</title>
        <authorList>
            <person name="Poehlein A."/>
            <person name="Muehling M."/>
            <person name="Daniel R."/>
        </authorList>
    </citation>
    <scope>NUCLEOTIDE SEQUENCE</scope>
</reference>
<proteinExistence type="inferred from homology"/>
<feature type="domain" description="Type II secretion system protein GspF" evidence="9">
    <location>
        <begin position="274"/>
        <end position="396"/>
    </location>
</feature>
<evidence type="ECO:0000256" key="6">
    <source>
        <dbReference type="ARBA" id="ARBA00022989"/>
    </source>
</evidence>
<dbReference type="InterPro" id="IPR042094">
    <property type="entry name" value="T2SS_GspF_sf"/>
</dbReference>
<dbReference type="PRINTS" id="PR00812">
    <property type="entry name" value="BCTERIALGSPF"/>
</dbReference>
<keyword evidence="7 8" id="KW-0472">Membrane</keyword>
<dbReference type="AlphaFoldDB" id="A0A1J5SGY8"/>